<accession>A0A1F5LXE0</accession>
<dbReference type="Pfam" id="PF07000">
    <property type="entry name" value="DUF1308"/>
    <property type="match status" value="1"/>
</dbReference>
<dbReference type="OrthoDB" id="441890at2759"/>
<organism evidence="4 5">
    <name type="scientific">Penicillium arizonense</name>
    <dbReference type="NCBI Taxonomy" id="1835702"/>
    <lineage>
        <taxon>Eukaryota</taxon>
        <taxon>Fungi</taxon>
        <taxon>Dikarya</taxon>
        <taxon>Ascomycota</taxon>
        <taxon>Pezizomycotina</taxon>
        <taxon>Eurotiomycetes</taxon>
        <taxon>Eurotiomycetidae</taxon>
        <taxon>Eurotiales</taxon>
        <taxon>Aspergillaceae</taxon>
        <taxon>Penicillium</taxon>
    </lineage>
</organism>
<feature type="coiled-coil region" evidence="1">
    <location>
        <begin position="57"/>
        <end position="84"/>
    </location>
</feature>
<dbReference type="GeneID" id="34571019"/>
<dbReference type="EMBL" id="LXJU01000001">
    <property type="protein sequence ID" value="OGE57830.1"/>
    <property type="molecule type" value="Genomic_DNA"/>
</dbReference>
<keyword evidence="1" id="KW-0175">Coiled coil</keyword>
<feature type="region of interest" description="Disordered" evidence="2">
    <location>
        <begin position="150"/>
        <end position="173"/>
    </location>
</feature>
<protein>
    <recommendedName>
        <fullName evidence="3">DUF1308 domain-containing protein</fullName>
    </recommendedName>
</protein>
<dbReference type="RefSeq" id="XP_022493253.1">
    <property type="nucleotide sequence ID" value="XM_022626285.1"/>
</dbReference>
<name>A0A1F5LXE0_PENAI</name>
<dbReference type="InterPro" id="IPR010733">
    <property type="entry name" value="DUF1308"/>
</dbReference>
<evidence type="ECO:0000256" key="2">
    <source>
        <dbReference type="SAM" id="MobiDB-lite"/>
    </source>
</evidence>
<evidence type="ECO:0000259" key="3">
    <source>
        <dbReference type="Pfam" id="PF07000"/>
    </source>
</evidence>
<feature type="domain" description="DUF1308" evidence="3">
    <location>
        <begin position="334"/>
        <end position="420"/>
    </location>
</feature>
<comment type="caution">
    <text evidence="4">The sequence shown here is derived from an EMBL/GenBank/DDBJ whole genome shotgun (WGS) entry which is preliminary data.</text>
</comment>
<reference evidence="4 5" key="1">
    <citation type="journal article" date="2016" name="Sci. Rep.">
        <title>Penicillium arizonense, a new, genome sequenced fungal species, reveals a high chemical diversity in secreted metabolites.</title>
        <authorList>
            <person name="Grijseels S."/>
            <person name="Nielsen J.C."/>
            <person name="Randelovic M."/>
            <person name="Nielsen J."/>
            <person name="Nielsen K.F."/>
            <person name="Workman M."/>
            <person name="Frisvad J.C."/>
        </authorList>
    </citation>
    <scope>NUCLEOTIDE SEQUENCE [LARGE SCALE GENOMIC DNA]</scope>
    <source>
        <strain evidence="4 5">CBS 141311</strain>
    </source>
</reference>
<dbReference type="STRING" id="1835702.A0A1F5LXE0"/>
<evidence type="ECO:0000313" key="5">
    <source>
        <dbReference type="Proteomes" id="UP000177622"/>
    </source>
</evidence>
<sequence>MPPDTHIDDHPECKANEETSATLSAELKASCFNLLSEIDTYQSLLASTLRNPQLVEARQFRSNVNSELKMLEKLERQMKSATITSASGDTQGEEGAELDLEVEKRLLHALRSSNLPFYQSVWDIAKGTCSGLTALGKRFYWDEKEHSKAGEKAAEKNDGVGQGEKQPNKDKRNSVFVDIVSDDGAEWVKVSTVTQDRLLFEMAKNCWEWENDSEDEMEGEDTMEHVKVEGRMLPMTRRTRNMYGDDGDDKLELIRLAVDLRKAADATLVGYKHPRIRVVLPRIEQGNIDEIDDIIEEMRSWGMDVDCKKSLKLTTHSGLEHLLPHPFKKFTSTLNVDCTLLLAMVSDLSHFKDIPPEPHFHRAILRQIEVEKQKPLLPTELWPAMGDHKLVCTKEAAGRMREIVETIGTETEKTRTQIMMGDPPYGQLDHTAMLQKFQELSDYEVPTGWKLPISLVDVQSTFDSTHKHGNIPPVDQELANELSDINYSVFMYGWFNNLTTISSNRTINKQIESTVEKHRNGDPSLEGPKVWICDTARSLVGKDKDRKA</sequence>
<evidence type="ECO:0000256" key="1">
    <source>
        <dbReference type="SAM" id="Coils"/>
    </source>
</evidence>
<gene>
    <name evidence="4" type="ORF">PENARI_c001G02189</name>
</gene>
<dbReference type="PANTHER" id="PTHR13379:SF0">
    <property type="entry name" value="UPF0415 PROTEIN C7ORF25"/>
    <property type="match status" value="1"/>
</dbReference>
<dbReference type="AlphaFoldDB" id="A0A1F5LXE0"/>
<dbReference type="Proteomes" id="UP000177622">
    <property type="component" value="Unassembled WGS sequence"/>
</dbReference>
<dbReference type="PANTHER" id="PTHR13379">
    <property type="entry name" value="UNCHARACTERIZED DUF1308"/>
    <property type="match status" value="1"/>
</dbReference>
<evidence type="ECO:0000313" key="4">
    <source>
        <dbReference type="EMBL" id="OGE57830.1"/>
    </source>
</evidence>
<proteinExistence type="predicted"/>
<keyword evidence="5" id="KW-1185">Reference proteome</keyword>